<keyword evidence="3 6" id="KW-0274">FAD</keyword>
<dbReference type="InterPro" id="IPR036188">
    <property type="entry name" value="FAD/NAD-bd_sf"/>
</dbReference>
<feature type="domain" description="FAD/NAD(P)-binding" evidence="7">
    <location>
        <begin position="5"/>
        <end position="299"/>
    </location>
</feature>
<dbReference type="SUPFAM" id="SSF51905">
    <property type="entry name" value="FAD/NAD(P)-binding domain"/>
    <property type="match status" value="1"/>
</dbReference>
<dbReference type="GO" id="GO:0050661">
    <property type="term" value="F:NADP binding"/>
    <property type="evidence" value="ECO:0007669"/>
    <property type="project" value="UniProtKB-UniRule"/>
</dbReference>
<dbReference type="EMBL" id="MUYF01000003">
    <property type="protein sequence ID" value="OOL81222.1"/>
    <property type="molecule type" value="Genomic_DNA"/>
</dbReference>
<dbReference type="RefSeq" id="WP_077862688.1">
    <property type="nucleotide sequence ID" value="NZ_CALFGV010000009.1"/>
</dbReference>
<keyword evidence="2 6" id="KW-0285">Flavoprotein</keyword>
<comment type="subunit">
    <text evidence="1 6">Homodimer.</text>
</comment>
<evidence type="ECO:0000256" key="5">
    <source>
        <dbReference type="ARBA" id="ARBA00023002"/>
    </source>
</evidence>
<evidence type="ECO:0000256" key="6">
    <source>
        <dbReference type="HAMAP-Rule" id="MF_01685"/>
    </source>
</evidence>
<proteinExistence type="inferred from homology"/>
<dbReference type="EMBL" id="NAQV01000001">
    <property type="protein sequence ID" value="RAN65359.1"/>
    <property type="molecule type" value="Genomic_DNA"/>
</dbReference>
<gene>
    <name evidence="9" type="ORF">B8A44_00320</name>
    <name evidence="8" type="ORF">BWX42_05315</name>
</gene>
<comment type="cofactor">
    <cofactor evidence="6">
        <name>FAD</name>
        <dbReference type="ChEBI" id="CHEBI:57692"/>
    </cofactor>
    <text evidence="6">Binds 1 FAD per subunit.</text>
</comment>
<feature type="binding site" evidence="6">
    <location>
        <position position="283"/>
    </location>
    <ligand>
        <name>FAD</name>
        <dbReference type="ChEBI" id="CHEBI:57692"/>
    </ligand>
</feature>
<name>A0A1S8KNG5_9LACT</name>
<dbReference type="GO" id="GO:0050660">
    <property type="term" value="F:flavin adenine dinucleotide binding"/>
    <property type="evidence" value="ECO:0007669"/>
    <property type="project" value="UniProtKB-UniRule"/>
</dbReference>
<dbReference type="AlphaFoldDB" id="A0A1S8KNG5"/>
<accession>A0A1S8KNG5</accession>
<feature type="binding site" evidence="6">
    <location>
        <position position="87"/>
    </location>
    <ligand>
        <name>FAD</name>
        <dbReference type="ChEBI" id="CHEBI:57692"/>
    </ligand>
</feature>
<dbReference type="InterPro" id="IPR023753">
    <property type="entry name" value="FAD/NAD-binding_dom"/>
</dbReference>
<dbReference type="PRINTS" id="PR00368">
    <property type="entry name" value="FADPNR"/>
</dbReference>
<evidence type="ECO:0000256" key="3">
    <source>
        <dbReference type="ARBA" id="ARBA00022827"/>
    </source>
</evidence>
<feature type="binding site" evidence="6">
    <location>
        <position position="47"/>
    </location>
    <ligand>
        <name>FAD</name>
        <dbReference type="ChEBI" id="CHEBI:57692"/>
    </ligand>
</feature>
<dbReference type="Gene3D" id="3.50.50.60">
    <property type="entry name" value="FAD/NAD(P)-binding domain"/>
    <property type="match status" value="2"/>
</dbReference>
<feature type="binding site" evidence="6">
    <location>
        <position position="34"/>
    </location>
    <ligand>
        <name>FAD</name>
        <dbReference type="ChEBI" id="CHEBI:57692"/>
    </ligand>
</feature>
<evidence type="ECO:0000313" key="10">
    <source>
        <dbReference type="Proteomes" id="UP000190409"/>
    </source>
</evidence>
<sequence length="328" mass="36535">MSTLYDITIIGGGPVGMFAAFYAGMRQASTKIIESLPILGGQPHILYPEKMIYDVGGYASITGAELTDQLIQQMNHFNPTICLEEKVLMIEKEADQFKLTTTKGTHYSKTVIIATGQGSFKPRRLPFNYPEVFEQTNLHYIVRNLEQYRDKKVAICGGGDSAVDWALALEGVASEVSLIHRRNQFRAHEGAVQQLEQSSVQLLTPYIPKQLHSSDNRQIDQLTLSKKRSNDTLTIDIDYLIVNYGFVSAMDEVSDWGIQLDNRGILVDRAMTTTVPGMFAIGDVAHYDEKIKLIAVGFGEAPTAINHAMSYIDPTSHKQPIQSTELYL</sequence>
<reference evidence="9 11" key="2">
    <citation type="submission" date="2017-03" db="EMBL/GenBank/DDBJ databases">
        <title>wgs assembly of Dolosigranulum pigrum KPL CDC strains.</title>
        <authorList>
            <person name="Brugger S.D."/>
            <person name="Pettigrew M."/>
            <person name="Kong Y."/>
            <person name="Lemon K.P."/>
        </authorList>
    </citation>
    <scope>NUCLEOTIDE SEQUENCE [LARGE SCALE GENOMIC DNA]</scope>
    <source>
        <strain evidence="9 11">KPL1931_CDC4294-98</strain>
    </source>
</reference>
<dbReference type="InterPro" id="IPR022890">
    <property type="entry name" value="Fd--NADP_Rdtase_type_2"/>
</dbReference>
<dbReference type="PRINTS" id="PR00469">
    <property type="entry name" value="PNDRDTASEII"/>
</dbReference>
<dbReference type="HAMAP" id="MF_01685">
    <property type="entry name" value="FENR2"/>
    <property type="match status" value="1"/>
</dbReference>
<protein>
    <recommendedName>
        <fullName evidence="6">Ferredoxin--NADP reductase</fullName>
        <shortName evidence="6">FNR</shortName>
        <shortName evidence="6">Fd-NADP(+) reductase</shortName>
        <ecNumber evidence="6">1.18.1.2</ecNumber>
    </recommendedName>
</protein>
<evidence type="ECO:0000256" key="4">
    <source>
        <dbReference type="ARBA" id="ARBA00022857"/>
    </source>
</evidence>
<dbReference type="Proteomes" id="UP000190409">
    <property type="component" value="Unassembled WGS sequence"/>
</dbReference>
<reference evidence="8 10" key="1">
    <citation type="submission" date="2017-01" db="EMBL/GenBank/DDBJ databases">
        <title>Complete Genome Sequence of Dolosigranulum pigrum isolated from a Patient with interstitial lung disease.</title>
        <authorList>
            <person name="Mukhopadhyay R."/>
            <person name="Joaquin J."/>
            <person name="Hogue R."/>
            <person name="Fitzgerald S."/>
            <person name="Jospin G."/>
            <person name="Eisen J.A."/>
            <person name="Chaturvedi V."/>
        </authorList>
    </citation>
    <scope>NUCLEOTIDE SEQUENCE [LARGE SCALE GENOMIC DNA]</scope>
    <source>
        <strain evidence="8 10">15S00348</strain>
    </source>
</reference>
<evidence type="ECO:0000313" key="8">
    <source>
        <dbReference type="EMBL" id="OOL81222.1"/>
    </source>
</evidence>
<keyword evidence="4 6" id="KW-0521">NADP</keyword>
<feature type="binding site" evidence="6">
    <location>
        <position position="120"/>
    </location>
    <ligand>
        <name>FAD</name>
        <dbReference type="ChEBI" id="CHEBI:57692"/>
    </ligand>
</feature>
<evidence type="ECO:0000313" key="11">
    <source>
        <dbReference type="Proteomes" id="UP000249099"/>
    </source>
</evidence>
<dbReference type="InterPro" id="IPR050097">
    <property type="entry name" value="Ferredoxin-NADP_redctase_2"/>
</dbReference>
<dbReference type="GO" id="GO:0004324">
    <property type="term" value="F:ferredoxin-NADP+ reductase activity"/>
    <property type="evidence" value="ECO:0007669"/>
    <property type="project" value="UniProtKB-UniRule"/>
</dbReference>
<dbReference type="Proteomes" id="UP000249099">
    <property type="component" value="Unassembled WGS sequence"/>
</dbReference>
<feature type="binding site" evidence="6">
    <location>
        <position position="42"/>
    </location>
    <ligand>
        <name>FAD</name>
        <dbReference type="ChEBI" id="CHEBI:57692"/>
    </ligand>
</feature>
<dbReference type="EC" id="1.18.1.2" evidence="6"/>
<comment type="caution">
    <text evidence="6">Lacks conserved residue(s) required for the propagation of feature annotation.</text>
</comment>
<evidence type="ECO:0000313" key="9">
    <source>
        <dbReference type="EMBL" id="RAN65359.1"/>
    </source>
</evidence>
<comment type="similarity">
    <text evidence="6">Belongs to the ferredoxin--NADP reductase type 2 family.</text>
</comment>
<keyword evidence="5 6" id="KW-0560">Oxidoreductase</keyword>
<evidence type="ECO:0000259" key="7">
    <source>
        <dbReference type="Pfam" id="PF07992"/>
    </source>
</evidence>
<feature type="binding site" evidence="6">
    <location>
        <position position="324"/>
    </location>
    <ligand>
        <name>FAD</name>
        <dbReference type="ChEBI" id="CHEBI:57692"/>
    </ligand>
</feature>
<evidence type="ECO:0000256" key="1">
    <source>
        <dbReference type="ARBA" id="ARBA00011738"/>
    </source>
</evidence>
<dbReference type="PANTHER" id="PTHR48105">
    <property type="entry name" value="THIOREDOXIN REDUCTASE 1-RELATED-RELATED"/>
    <property type="match status" value="1"/>
</dbReference>
<comment type="catalytic activity">
    <reaction evidence="6">
        <text>2 reduced [2Fe-2S]-[ferredoxin] + NADP(+) + H(+) = 2 oxidized [2Fe-2S]-[ferredoxin] + NADPH</text>
        <dbReference type="Rhea" id="RHEA:20125"/>
        <dbReference type="Rhea" id="RHEA-COMP:10000"/>
        <dbReference type="Rhea" id="RHEA-COMP:10001"/>
        <dbReference type="ChEBI" id="CHEBI:15378"/>
        <dbReference type="ChEBI" id="CHEBI:33737"/>
        <dbReference type="ChEBI" id="CHEBI:33738"/>
        <dbReference type="ChEBI" id="CHEBI:57783"/>
        <dbReference type="ChEBI" id="CHEBI:58349"/>
        <dbReference type="EC" id="1.18.1.2"/>
    </reaction>
</comment>
<dbReference type="Pfam" id="PF07992">
    <property type="entry name" value="Pyr_redox_2"/>
    <property type="match status" value="1"/>
</dbReference>
<organism evidence="8 10">
    <name type="scientific">Dolosigranulum pigrum</name>
    <dbReference type="NCBI Taxonomy" id="29394"/>
    <lineage>
        <taxon>Bacteria</taxon>
        <taxon>Bacillati</taxon>
        <taxon>Bacillota</taxon>
        <taxon>Bacilli</taxon>
        <taxon>Lactobacillales</taxon>
        <taxon>Carnobacteriaceae</taxon>
        <taxon>Dolosigranulum</taxon>
    </lineage>
</organism>
<comment type="caution">
    <text evidence="8">The sequence shown here is derived from an EMBL/GenBank/DDBJ whole genome shotgun (WGS) entry which is preliminary data.</text>
</comment>
<evidence type="ECO:0000256" key="2">
    <source>
        <dbReference type="ARBA" id="ARBA00022630"/>
    </source>
</evidence>